<dbReference type="SUPFAM" id="SSF51215">
    <property type="entry name" value="Regulatory protein AraC"/>
    <property type="match status" value="1"/>
</dbReference>
<accession>A0ABD7QS16</accession>
<dbReference type="Gene3D" id="1.10.10.60">
    <property type="entry name" value="Homeodomain-like"/>
    <property type="match status" value="1"/>
</dbReference>
<sequence>MSDESPVFEKIPVRVGDLFTFRVDAVDDFPGIEVVPHYHMMHELMWFRKSVGSFTIGNEKLAIENNTLIYVPALMIHEMSIPAQANHVRYLLQFEKEWLEEYALASDALQCGAMAILGAEDADRLEMLFNWCGEFSDFTDTLFRSLIRSILLHAFKNLKAAVHITARENNAYQGELIRLLKSIDVSENYEITTEEAARMCNWSKSWFSKTFKITFGISFKKFMLLRKINIAINLLANTELRIGDISQRAGFTDSAYFCLKFREMMNDTPLSFRFKVRSTTDVGSGMSL</sequence>
<proteinExistence type="predicted"/>
<keyword evidence="3" id="KW-0804">Transcription</keyword>
<evidence type="ECO:0000313" key="6">
    <source>
        <dbReference type="Proteomes" id="UP000295263"/>
    </source>
</evidence>
<dbReference type="PROSITE" id="PS00041">
    <property type="entry name" value="HTH_ARAC_FAMILY_1"/>
    <property type="match status" value="1"/>
</dbReference>
<dbReference type="InterPro" id="IPR018060">
    <property type="entry name" value="HTH_AraC"/>
</dbReference>
<keyword evidence="1" id="KW-0805">Transcription regulation</keyword>
<dbReference type="GO" id="GO:0003677">
    <property type="term" value="F:DNA binding"/>
    <property type="evidence" value="ECO:0007669"/>
    <property type="project" value="UniProtKB-KW"/>
</dbReference>
<evidence type="ECO:0000259" key="4">
    <source>
        <dbReference type="PROSITE" id="PS01124"/>
    </source>
</evidence>
<evidence type="ECO:0000313" key="5">
    <source>
        <dbReference type="EMBL" id="TCQ77458.1"/>
    </source>
</evidence>
<dbReference type="InterPro" id="IPR018062">
    <property type="entry name" value="HTH_AraC-typ_CS"/>
</dbReference>
<dbReference type="AlphaFoldDB" id="A0ABD7QS16"/>
<evidence type="ECO:0000256" key="1">
    <source>
        <dbReference type="ARBA" id="ARBA00023015"/>
    </source>
</evidence>
<feature type="domain" description="HTH araC/xylS-type" evidence="4">
    <location>
        <begin position="177"/>
        <end position="275"/>
    </location>
</feature>
<dbReference type="SMART" id="SM00342">
    <property type="entry name" value="HTH_ARAC"/>
    <property type="match status" value="1"/>
</dbReference>
<keyword evidence="2" id="KW-0238">DNA-binding</keyword>
<comment type="caution">
    <text evidence="5">The sequence shown here is derived from an EMBL/GenBank/DDBJ whole genome shotgun (WGS) entry which is preliminary data.</text>
</comment>
<dbReference type="RefSeq" id="WP_132511097.1">
    <property type="nucleotide sequence ID" value="NZ_SLYQ01000001.1"/>
</dbReference>
<protein>
    <submittedName>
        <fullName evidence="5">AraC-like DNA-binding protein</fullName>
    </submittedName>
</protein>
<dbReference type="EMBL" id="SLYQ01000001">
    <property type="protein sequence ID" value="TCQ77458.1"/>
    <property type="molecule type" value="Genomic_DNA"/>
</dbReference>
<dbReference type="Proteomes" id="UP000295263">
    <property type="component" value="Unassembled WGS sequence"/>
</dbReference>
<gene>
    <name evidence="5" type="ORF">EC841_1011280</name>
</gene>
<name>A0ABD7QS16_RAOOR</name>
<evidence type="ECO:0000256" key="2">
    <source>
        <dbReference type="ARBA" id="ARBA00023125"/>
    </source>
</evidence>
<dbReference type="PANTHER" id="PTHR43280:SF2">
    <property type="entry name" value="HTH-TYPE TRANSCRIPTIONAL REGULATOR EXSA"/>
    <property type="match status" value="1"/>
</dbReference>
<evidence type="ECO:0000256" key="3">
    <source>
        <dbReference type="ARBA" id="ARBA00023163"/>
    </source>
</evidence>
<reference evidence="5 6" key="1">
    <citation type="submission" date="2019-03" db="EMBL/GenBank/DDBJ databases">
        <title>Genomic analyses of the natural microbiome of Caenorhabditis elegans.</title>
        <authorList>
            <person name="Samuel B."/>
        </authorList>
    </citation>
    <scope>NUCLEOTIDE SEQUENCE [LARGE SCALE GENOMIC DNA]</scope>
    <source>
        <strain evidence="5 6">JUb54</strain>
    </source>
</reference>
<dbReference type="InterPro" id="IPR037923">
    <property type="entry name" value="HTH-like"/>
</dbReference>
<dbReference type="Pfam" id="PF12833">
    <property type="entry name" value="HTH_18"/>
    <property type="match status" value="1"/>
</dbReference>
<dbReference type="SUPFAM" id="SSF46689">
    <property type="entry name" value="Homeodomain-like"/>
    <property type="match status" value="1"/>
</dbReference>
<organism evidence="5 6">
    <name type="scientific">Raoultella ornithinolytica</name>
    <name type="common">Klebsiella ornithinolytica</name>
    <dbReference type="NCBI Taxonomy" id="54291"/>
    <lineage>
        <taxon>Bacteria</taxon>
        <taxon>Pseudomonadati</taxon>
        <taxon>Pseudomonadota</taxon>
        <taxon>Gammaproteobacteria</taxon>
        <taxon>Enterobacterales</taxon>
        <taxon>Enterobacteriaceae</taxon>
        <taxon>Klebsiella/Raoultella group</taxon>
        <taxon>Raoultella</taxon>
    </lineage>
</organism>
<dbReference type="InterPro" id="IPR009057">
    <property type="entry name" value="Homeodomain-like_sf"/>
</dbReference>
<dbReference type="PANTHER" id="PTHR43280">
    <property type="entry name" value="ARAC-FAMILY TRANSCRIPTIONAL REGULATOR"/>
    <property type="match status" value="1"/>
</dbReference>
<dbReference type="PROSITE" id="PS01124">
    <property type="entry name" value="HTH_ARAC_FAMILY_2"/>
    <property type="match status" value="1"/>
</dbReference>